<evidence type="ECO:0000259" key="1">
    <source>
        <dbReference type="PROSITE" id="PS51340"/>
    </source>
</evidence>
<gene>
    <name evidence="2" type="ORF">HRJ53_21350</name>
</gene>
<evidence type="ECO:0000313" key="3">
    <source>
        <dbReference type="Proteomes" id="UP000567293"/>
    </source>
</evidence>
<dbReference type="InterPro" id="IPR011037">
    <property type="entry name" value="Pyrv_Knase-like_insert_dom_sf"/>
</dbReference>
<dbReference type="SUPFAM" id="SSF50800">
    <property type="entry name" value="PK beta-barrel domain-like"/>
    <property type="match status" value="1"/>
</dbReference>
<organism evidence="2 3">
    <name type="scientific">Candidatus Acidiferrum panamense</name>
    <dbReference type="NCBI Taxonomy" id="2741543"/>
    <lineage>
        <taxon>Bacteria</taxon>
        <taxon>Pseudomonadati</taxon>
        <taxon>Acidobacteriota</taxon>
        <taxon>Terriglobia</taxon>
        <taxon>Candidatus Acidiferrales</taxon>
        <taxon>Candidatus Acidiferrum</taxon>
    </lineage>
</organism>
<dbReference type="PANTHER" id="PTHR30212:SF2">
    <property type="entry name" value="PROTEIN YIIM"/>
    <property type="match status" value="1"/>
</dbReference>
<dbReference type="Proteomes" id="UP000567293">
    <property type="component" value="Unassembled WGS sequence"/>
</dbReference>
<reference evidence="2" key="1">
    <citation type="submission" date="2020-06" db="EMBL/GenBank/DDBJ databases">
        <title>Legume-microbial interactions unlock mineral nutrients during tropical forest succession.</title>
        <authorList>
            <person name="Epihov D.Z."/>
        </authorList>
    </citation>
    <scope>NUCLEOTIDE SEQUENCE [LARGE SCALE GENOMIC DNA]</scope>
    <source>
        <strain evidence="2">Pan2503</strain>
    </source>
</reference>
<protein>
    <submittedName>
        <fullName evidence="2">MOSC domain-containing protein</fullName>
    </submittedName>
</protein>
<dbReference type="EMBL" id="JACDQQ010002054">
    <property type="protein sequence ID" value="MBA0087540.1"/>
    <property type="molecule type" value="Genomic_DNA"/>
</dbReference>
<comment type="caution">
    <text evidence="2">The sequence shown here is derived from an EMBL/GenBank/DDBJ whole genome shotgun (WGS) entry which is preliminary data.</text>
</comment>
<feature type="domain" description="MOSC" evidence="1">
    <location>
        <begin position="1"/>
        <end position="141"/>
    </location>
</feature>
<dbReference type="GO" id="GO:0030151">
    <property type="term" value="F:molybdenum ion binding"/>
    <property type="evidence" value="ECO:0007669"/>
    <property type="project" value="InterPro"/>
</dbReference>
<dbReference type="AlphaFoldDB" id="A0A7V8SYP4"/>
<accession>A0A7V8SYP4</accession>
<proteinExistence type="predicted"/>
<dbReference type="InterPro" id="IPR052353">
    <property type="entry name" value="Benzoxazolinone_Detox_Enz"/>
</dbReference>
<evidence type="ECO:0000313" key="2">
    <source>
        <dbReference type="EMBL" id="MBA0087540.1"/>
    </source>
</evidence>
<keyword evidence="3" id="KW-1185">Reference proteome</keyword>
<name>A0A7V8SYP4_9BACT</name>
<dbReference type="GO" id="GO:0030170">
    <property type="term" value="F:pyridoxal phosphate binding"/>
    <property type="evidence" value="ECO:0007669"/>
    <property type="project" value="InterPro"/>
</dbReference>
<feature type="non-terminal residue" evidence="2">
    <location>
        <position position="1"/>
    </location>
</feature>
<dbReference type="InterPro" id="IPR005302">
    <property type="entry name" value="MoCF_Sase_C"/>
</dbReference>
<dbReference type="Gene3D" id="2.40.33.20">
    <property type="entry name" value="PK beta-barrel domain-like"/>
    <property type="match status" value="1"/>
</dbReference>
<dbReference type="PROSITE" id="PS51340">
    <property type="entry name" value="MOSC"/>
    <property type="match status" value="1"/>
</dbReference>
<dbReference type="PANTHER" id="PTHR30212">
    <property type="entry name" value="PROTEIN YIIM"/>
    <property type="match status" value="1"/>
</dbReference>
<dbReference type="Pfam" id="PF03473">
    <property type="entry name" value="MOSC"/>
    <property type="match status" value="1"/>
</dbReference>
<dbReference type="GO" id="GO:0003824">
    <property type="term" value="F:catalytic activity"/>
    <property type="evidence" value="ECO:0007669"/>
    <property type="project" value="InterPro"/>
</dbReference>
<sequence length="142" mass="15092">IPCGAVTLGGIAGDGWRHPQFHGIPKRAVLLITAEGLGEINHMGFAVYPGALGENLTTRGLDRRALRIGQRFRCGTATIQLTEVRFPCDTISIYGQGIQAAIYDVRAMKGDPASEVWGLSGFYASVLEGGVVLPDDPITLLA</sequence>